<feature type="compositionally biased region" description="Low complexity" evidence="3">
    <location>
        <begin position="309"/>
        <end position="318"/>
    </location>
</feature>
<feature type="transmembrane region" description="Helical" evidence="4">
    <location>
        <begin position="595"/>
        <end position="614"/>
    </location>
</feature>
<evidence type="ECO:0000256" key="3">
    <source>
        <dbReference type="SAM" id="MobiDB-lite"/>
    </source>
</evidence>
<feature type="compositionally biased region" description="Basic and acidic residues" evidence="3">
    <location>
        <begin position="515"/>
        <end position="546"/>
    </location>
</feature>
<keyword evidence="4" id="KW-0472">Membrane</keyword>
<feature type="region of interest" description="Disordered" evidence="3">
    <location>
        <begin position="948"/>
        <end position="1043"/>
    </location>
</feature>
<proteinExistence type="predicted"/>
<dbReference type="AlphaFoldDB" id="A0AAN6PHN0"/>
<feature type="region of interest" description="Disordered" evidence="3">
    <location>
        <begin position="499"/>
        <end position="565"/>
    </location>
</feature>
<feature type="transmembrane region" description="Helical" evidence="4">
    <location>
        <begin position="426"/>
        <end position="446"/>
    </location>
</feature>
<feature type="transmembrane region" description="Helical" evidence="4">
    <location>
        <begin position="635"/>
        <end position="658"/>
    </location>
</feature>
<name>A0AAN6PHN0_9PEZI</name>
<dbReference type="Gene3D" id="1.20.1250.20">
    <property type="entry name" value="MFS general substrate transporter like domains"/>
    <property type="match status" value="3"/>
</dbReference>
<feature type="transmembrane region" description="Helical" evidence="4">
    <location>
        <begin position="96"/>
        <end position="118"/>
    </location>
</feature>
<gene>
    <name evidence="6" type="ORF">C8A01DRAFT_47302</name>
</gene>
<keyword evidence="7" id="KW-1185">Reference proteome</keyword>
<dbReference type="Pfam" id="PF20684">
    <property type="entry name" value="Fung_rhodopsin"/>
    <property type="match status" value="1"/>
</dbReference>
<protein>
    <recommendedName>
        <fullName evidence="5">Rhodopsin domain-containing protein</fullName>
    </recommendedName>
</protein>
<dbReference type="Proteomes" id="UP001303115">
    <property type="component" value="Unassembled WGS sequence"/>
</dbReference>
<feature type="compositionally biased region" description="Basic and acidic residues" evidence="3">
    <location>
        <begin position="954"/>
        <end position="963"/>
    </location>
</feature>
<reference evidence="7" key="1">
    <citation type="journal article" date="2023" name="Mol. Phylogenet. Evol.">
        <title>Genome-scale phylogeny and comparative genomics of the fungal order Sordariales.</title>
        <authorList>
            <person name="Hensen N."/>
            <person name="Bonometti L."/>
            <person name="Westerberg I."/>
            <person name="Brannstrom I.O."/>
            <person name="Guillou S."/>
            <person name="Cros-Aarteil S."/>
            <person name="Calhoun S."/>
            <person name="Haridas S."/>
            <person name="Kuo A."/>
            <person name="Mondo S."/>
            <person name="Pangilinan J."/>
            <person name="Riley R."/>
            <person name="LaButti K."/>
            <person name="Andreopoulos B."/>
            <person name="Lipzen A."/>
            <person name="Chen C."/>
            <person name="Yan M."/>
            <person name="Daum C."/>
            <person name="Ng V."/>
            <person name="Clum A."/>
            <person name="Steindorff A."/>
            <person name="Ohm R.A."/>
            <person name="Martin F."/>
            <person name="Silar P."/>
            <person name="Natvig D.O."/>
            <person name="Lalanne C."/>
            <person name="Gautier V."/>
            <person name="Ament-Velasquez S.L."/>
            <person name="Kruys A."/>
            <person name="Hutchinson M.I."/>
            <person name="Powell A.J."/>
            <person name="Barry K."/>
            <person name="Miller A.N."/>
            <person name="Grigoriev I.V."/>
            <person name="Debuchy R."/>
            <person name="Gladieux P."/>
            <person name="Hiltunen Thoren M."/>
            <person name="Johannesson H."/>
        </authorList>
    </citation>
    <scope>NUCLEOTIDE SEQUENCE [LARGE SCALE GENOMIC DNA]</scope>
    <source>
        <strain evidence="7">CBS 284.82</strain>
    </source>
</reference>
<dbReference type="EMBL" id="MU854408">
    <property type="protein sequence ID" value="KAK4039164.1"/>
    <property type="molecule type" value="Genomic_DNA"/>
</dbReference>
<feature type="transmembrane region" description="Helical" evidence="4">
    <location>
        <begin position="854"/>
        <end position="875"/>
    </location>
</feature>
<feature type="transmembrane region" description="Helical" evidence="4">
    <location>
        <begin position="466"/>
        <end position="489"/>
    </location>
</feature>
<dbReference type="InterPro" id="IPR036259">
    <property type="entry name" value="MFS_trans_sf"/>
</dbReference>
<comment type="subcellular location">
    <subcellularLocation>
        <location evidence="1">Cell inner membrane</location>
        <topology evidence="1">Multi-pass membrane protein</topology>
    </subcellularLocation>
</comment>
<evidence type="ECO:0000259" key="5">
    <source>
        <dbReference type="Pfam" id="PF20684"/>
    </source>
</evidence>
<feature type="transmembrane region" description="Helical" evidence="4">
    <location>
        <begin position="887"/>
        <end position="909"/>
    </location>
</feature>
<feature type="transmembrane region" description="Helical" evidence="4">
    <location>
        <begin position="789"/>
        <end position="810"/>
    </location>
</feature>
<feature type="region of interest" description="Disordered" evidence="3">
    <location>
        <begin position="301"/>
        <end position="353"/>
    </location>
</feature>
<evidence type="ECO:0000256" key="2">
    <source>
        <dbReference type="ARBA" id="ARBA00022475"/>
    </source>
</evidence>
<keyword evidence="4" id="KW-1133">Transmembrane helix</keyword>
<accession>A0AAN6PHN0</accession>
<feature type="compositionally biased region" description="Polar residues" evidence="3">
    <location>
        <begin position="1012"/>
        <end position="1028"/>
    </location>
</feature>
<dbReference type="PANTHER" id="PTHR43702:SF13">
    <property type="entry name" value="MONOSACCHARIDE TRANSPORTER, PUTATIVE (AFU_ORTHOLOGUE AFUA_4G06630)-RELATED"/>
    <property type="match status" value="1"/>
</dbReference>
<dbReference type="GO" id="GO:0005886">
    <property type="term" value="C:plasma membrane"/>
    <property type="evidence" value="ECO:0007669"/>
    <property type="project" value="UniProtKB-SubCell"/>
</dbReference>
<sequence length="1043" mass="111057">MDREALDTDGTPDRGPAVFAVTTATLALATLFVAGRIVSRVGIVRRTGWDDYVMVLAWLLAAGLSLSIDLGAKHGLGQLDEDIEPAELAALRRWEYVFSVLYNPALMATKTSILIFYLRLSKNTQKVFRLASWAVLGIVNVAGTILTFMNIFQCEPTRAAWDIRVQPVRCLPLLTEFICSAPVNITTDLAILALPIPVLTSMRLPPRQKTILVVTFALGIFVTIVDVIRIYYLQQAVDHVPTTASSDRGSMFGQSAGFSWNASLSLMWSAVEVNTGIICACVPTLKPLVIRILPAMLVDPDGTRRSSTRTRTASNVTSTDRRASTLARGSSSLPSPPPPALSLTPPGDDNETERTLGTAAADISIRDFLASSPSNPASRRHSTHTSSVIGKEEGTGTGTGTGQGTAFDFITLPGAKSLLSTPRRQALHYNALASILFFLWGFSYGLLNTLNNTVAAVTHMSRAQTISLTAVYFGGGYLLGPAVVGGWLLRHDEHHRLRDFWGGGGGDNNNQGGEGTERKRGRERKKGGGEKKEKEKEKEKGGDGRKKGVVNGVKRRRRKKGGDEDSVGGFKATIMAGLLIYGVGTIMFWPGAVVGAYGGFMASSFVVGFGLAVLETAANPFLVLCGPPEYADARLLLAQGVQAVGSVLSGLLADRIFFVARLEGDRGTLNSTTLVDVQWTYLAVTLLSVLLALFFYYVPLPEASDAELAELAARSPVDPQQKSVGGISLRTWTVGLAVLAQWCYVSAQENMSLFFEQLVTAFVPNPSAALASSQTGIRPAALALSLPSYLLVAHSTFALSRFLAGGMCILSARHPSNPFLPTARTLLALSITLSTVFVLITVTLPTTNTDPNKAIIPILLFFFAEGPIWPLVFSLGLRGQGARTKQAAAWITMGGCGPGVWPFVSYGIMRRGGSVQVSLVVVVVLMAVAGVYPAFLGFVKGARVLADVPPTTGEDDHGRRRESGGGGGDVESGGGGKGGKSVMVEGKDSGSGLLGEQLRPGWPGRASLSPDAVSNRSSNDQGEGSQQRAPWESQVLDTTILQD</sequence>
<evidence type="ECO:0000313" key="7">
    <source>
        <dbReference type="Proteomes" id="UP001303115"/>
    </source>
</evidence>
<evidence type="ECO:0000313" key="6">
    <source>
        <dbReference type="EMBL" id="KAK4039164.1"/>
    </source>
</evidence>
<organism evidence="6 7">
    <name type="scientific">Parachaetomium inaequale</name>
    <dbReference type="NCBI Taxonomy" id="2588326"/>
    <lineage>
        <taxon>Eukaryota</taxon>
        <taxon>Fungi</taxon>
        <taxon>Dikarya</taxon>
        <taxon>Ascomycota</taxon>
        <taxon>Pezizomycotina</taxon>
        <taxon>Sordariomycetes</taxon>
        <taxon>Sordariomycetidae</taxon>
        <taxon>Sordariales</taxon>
        <taxon>Chaetomiaceae</taxon>
        <taxon>Parachaetomium</taxon>
    </lineage>
</organism>
<evidence type="ECO:0000256" key="4">
    <source>
        <dbReference type="SAM" id="Phobius"/>
    </source>
</evidence>
<dbReference type="InterPro" id="IPR049326">
    <property type="entry name" value="Rhodopsin_dom_fungi"/>
</dbReference>
<keyword evidence="4" id="KW-0812">Transmembrane</keyword>
<feature type="transmembrane region" description="Helical" evidence="4">
    <location>
        <begin position="915"/>
        <end position="935"/>
    </location>
</feature>
<feature type="transmembrane region" description="Helical" evidence="4">
    <location>
        <begin position="130"/>
        <end position="153"/>
    </location>
</feature>
<feature type="transmembrane region" description="Helical" evidence="4">
    <location>
        <begin position="17"/>
        <end position="39"/>
    </location>
</feature>
<feature type="compositionally biased region" description="Gly residues" evidence="3">
    <location>
        <begin position="964"/>
        <end position="979"/>
    </location>
</feature>
<dbReference type="PANTHER" id="PTHR43702">
    <property type="entry name" value="L-FUCOSE-PROTON SYMPORTER"/>
    <property type="match status" value="1"/>
</dbReference>
<feature type="transmembrane region" description="Helical" evidence="4">
    <location>
        <begin position="211"/>
        <end position="232"/>
    </location>
</feature>
<keyword evidence="2" id="KW-1003">Cell membrane</keyword>
<feature type="region of interest" description="Disordered" evidence="3">
    <location>
        <begin position="370"/>
        <end position="402"/>
    </location>
</feature>
<feature type="transmembrane region" description="Helical" evidence="4">
    <location>
        <begin position="822"/>
        <end position="842"/>
    </location>
</feature>
<feature type="domain" description="Rhodopsin" evidence="5">
    <location>
        <begin position="36"/>
        <end position="290"/>
    </location>
</feature>
<feature type="transmembrane region" description="Helical" evidence="4">
    <location>
        <begin position="51"/>
        <end position="68"/>
    </location>
</feature>
<dbReference type="InterPro" id="IPR050375">
    <property type="entry name" value="MFS_TsgA-like"/>
</dbReference>
<dbReference type="SUPFAM" id="SSF103473">
    <property type="entry name" value="MFS general substrate transporter"/>
    <property type="match status" value="1"/>
</dbReference>
<comment type="caution">
    <text evidence="6">The sequence shown here is derived from an EMBL/GenBank/DDBJ whole genome shotgun (WGS) entry which is preliminary data.</text>
</comment>
<feature type="transmembrane region" description="Helical" evidence="4">
    <location>
        <begin position="678"/>
        <end position="698"/>
    </location>
</feature>
<evidence type="ECO:0000256" key="1">
    <source>
        <dbReference type="ARBA" id="ARBA00004429"/>
    </source>
</evidence>
<feature type="transmembrane region" description="Helical" evidence="4">
    <location>
        <begin position="567"/>
        <end position="589"/>
    </location>
</feature>